<keyword evidence="3" id="KW-1185">Reference proteome</keyword>
<dbReference type="EMBL" id="JAIWYP010000009">
    <property type="protein sequence ID" value="KAH3768847.1"/>
    <property type="molecule type" value="Genomic_DNA"/>
</dbReference>
<accession>A0A9D4IDY1</accession>
<name>A0A9D4IDY1_DREPO</name>
<proteinExistence type="predicted"/>
<evidence type="ECO:0000313" key="2">
    <source>
        <dbReference type="EMBL" id="KAH3768847.1"/>
    </source>
</evidence>
<keyword evidence="1" id="KW-0472">Membrane</keyword>
<evidence type="ECO:0000313" key="3">
    <source>
        <dbReference type="Proteomes" id="UP000828390"/>
    </source>
</evidence>
<sequence length="92" mass="10534">MLTNGNIVVVILKTRQLLLAVVMIETLLFFIFFRRLCAVVYWLGVDMCKGAQLGVNSKLSIMCLQVDKVENDSHMSKAFKNFYCGYLVYMGR</sequence>
<keyword evidence="1" id="KW-1133">Transmembrane helix</keyword>
<dbReference type="Proteomes" id="UP000828390">
    <property type="component" value="Unassembled WGS sequence"/>
</dbReference>
<protein>
    <submittedName>
        <fullName evidence="2">Uncharacterized protein</fullName>
    </submittedName>
</protein>
<dbReference type="AlphaFoldDB" id="A0A9D4IDY1"/>
<evidence type="ECO:0000256" key="1">
    <source>
        <dbReference type="SAM" id="Phobius"/>
    </source>
</evidence>
<organism evidence="2 3">
    <name type="scientific">Dreissena polymorpha</name>
    <name type="common">Zebra mussel</name>
    <name type="synonym">Mytilus polymorpha</name>
    <dbReference type="NCBI Taxonomy" id="45954"/>
    <lineage>
        <taxon>Eukaryota</taxon>
        <taxon>Metazoa</taxon>
        <taxon>Spiralia</taxon>
        <taxon>Lophotrochozoa</taxon>
        <taxon>Mollusca</taxon>
        <taxon>Bivalvia</taxon>
        <taxon>Autobranchia</taxon>
        <taxon>Heteroconchia</taxon>
        <taxon>Euheterodonta</taxon>
        <taxon>Imparidentia</taxon>
        <taxon>Neoheterodontei</taxon>
        <taxon>Myida</taxon>
        <taxon>Dreissenoidea</taxon>
        <taxon>Dreissenidae</taxon>
        <taxon>Dreissena</taxon>
    </lineage>
</organism>
<reference evidence="2" key="2">
    <citation type="submission" date="2020-11" db="EMBL/GenBank/DDBJ databases">
        <authorList>
            <person name="McCartney M.A."/>
            <person name="Auch B."/>
            <person name="Kono T."/>
            <person name="Mallez S."/>
            <person name="Becker A."/>
            <person name="Gohl D.M."/>
            <person name="Silverstein K.A.T."/>
            <person name="Koren S."/>
            <person name="Bechman K.B."/>
            <person name="Herman A."/>
            <person name="Abrahante J.E."/>
            <person name="Garbe J."/>
        </authorList>
    </citation>
    <scope>NUCLEOTIDE SEQUENCE</scope>
    <source>
        <strain evidence="2">Duluth1</strain>
        <tissue evidence="2">Whole animal</tissue>
    </source>
</reference>
<reference evidence="2" key="1">
    <citation type="journal article" date="2019" name="bioRxiv">
        <title>The Genome of the Zebra Mussel, Dreissena polymorpha: A Resource for Invasive Species Research.</title>
        <authorList>
            <person name="McCartney M.A."/>
            <person name="Auch B."/>
            <person name="Kono T."/>
            <person name="Mallez S."/>
            <person name="Zhang Y."/>
            <person name="Obille A."/>
            <person name="Becker A."/>
            <person name="Abrahante J.E."/>
            <person name="Garbe J."/>
            <person name="Badalamenti J.P."/>
            <person name="Herman A."/>
            <person name="Mangelson H."/>
            <person name="Liachko I."/>
            <person name="Sullivan S."/>
            <person name="Sone E.D."/>
            <person name="Koren S."/>
            <person name="Silverstein K.A.T."/>
            <person name="Beckman K.B."/>
            <person name="Gohl D.M."/>
        </authorList>
    </citation>
    <scope>NUCLEOTIDE SEQUENCE</scope>
    <source>
        <strain evidence="2">Duluth1</strain>
        <tissue evidence="2">Whole animal</tissue>
    </source>
</reference>
<comment type="caution">
    <text evidence="2">The sequence shown here is derived from an EMBL/GenBank/DDBJ whole genome shotgun (WGS) entry which is preliminary data.</text>
</comment>
<feature type="transmembrane region" description="Helical" evidence="1">
    <location>
        <begin position="17"/>
        <end position="43"/>
    </location>
</feature>
<keyword evidence="1" id="KW-0812">Transmembrane</keyword>
<gene>
    <name evidence="2" type="ORF">DPMN_170063</name>
</gene>